<keyword evidence="3" id="KW-0677">Repeat</keyword>
<dbReference type="Pfam" id="PF02759">
    <property type="entry name" value="RUN"/>
    <property type="match status" value="2"/>
</dbReference>
<feature type="domain" description="UDENN" evidence="8">
    <location>
        <begin position="30"/>
        <end position="575"/>
    </location>
</feature>
<dbReference type="SUPFAM" id="SSF49723">
    <property type="entry name" value="Lipase/lipooxygenase domain (PLAT/LH2 domain)"/>
    <property type="match status" value="1"/>
</dbReference>
<dbReference type="PANTHER" id="PTHR46070:SF1">
    <property type="entry name" value="PINSTRIPE, ISOFORM A"/>
    <property type="match status" value="1"/>
</dbReference>
<evidence type="ECO:0000259" key="9">
    <source>
        <dbReference type="PROSITE" id="PS50826"/>
    </source>
</evidence>
<dbReference type="InterPro" id="IPR005113">
    <property type="entry name" value="uDENN_dom"/>
</dbReference>
<dbReference type="Gene3D" id="3.40.50.11500">
    <property type="match status" value="1"/>
</dbReference>
<dbReference type="Pfam" id="PF03455">
    <property type="entry name" value="dDENN"/>
    <property type="match status" value="1"/>
</dbReference>
<evidence type="ECO:0000256" key="6">
    <source>
        <dbReference type="SAM" id="MobiDB-lite"/>
    </source>
</evidence>
<dbReference type="Gene3D" id="3.30.450.200">
    <property type="match status" value="1"/>
</dbReference>
<dbReference type="InterPro" id="IPR004012">
    <property type="entry name" value="Run_dom"/>
</dbReference>
<dbReference type="PROSITE" id="PS50095">
    <property type="entry name" value="PLAT"/>
    <property type="match status" value="1"/>
</dbReference>
<protein>
    <recommendedName>
        <fullName evidence="12">UDENN domain-containing protein</fullName>
    </recommendedName>
</protein>
<feature type="compositionally biased region" description="Basic and acidic residues" evidence="6">
    <location>
        <begin position="889"/>
        <end position="898"/>
    </location>
</feature>
<dbReference type="GO" id="GO:0016020">
    <property type="term" value="C:membrane"/>
    <property type="evidence" value="ECO:0007669"/>
    <property type="project" value="UniProtKB-SubCell"/>
</dbReference>
<evidence type="ECO:0000256" key="5">
    <source>
        <dbReference type="PROSITE-ProRule" id="PRU00152"/>
    </source>
</evidence>
<dbReference type="GO" id="GO:0031267">
    <property type="term" value="F:small GTPase binding"/>
    <property type="evidence" value="ECO:0007669"/>
    <property type="project" value="InterPro"/>
</dbReference>
<dbReference type="InParanoid" id="A0A6L2PLZ8"/>
<dbReference type="InterPro" id="IPR005112">
    <property type="entry name" value="dDENN_dom"/>
</dbReference>
<dbReference type="FunCoup" id="A0A6L2PLZ8">
    <property type="interactions" value="930"/>
</dbReference>
<dbReference type="Pfam" id="PF02141">
    <property type="entry name" value="DENN"/>
    <property type="match status" value="1"/>
</dbReference>
<dbReference type="Pfam" id="PF03456">
    <property type="entry name" value="uDENN"/>
    <property type="match status" value="1"/>
</dbReference>
<comment type="caution">
    <text evidence="10">The sequence shown here is derived from an EMBL/GenBank/DDBJ whole genome shotgun (WGS) entry which is preliminary data.</text>
</comment>
<dbReference type="CDD" id="cd17678">
    <property type="entry name" value="RUN2_DENND5"/>
    <property type="match status" value="1"/>
</dbReference>
<feature type="region of interest" description="Disordered" evidence="6">
    <location>
        <begin position="880"/>
        <end position="922"/>
    </location>
</feature>
<dbReference type="InterPro" id="IPR047278">
    <property type="entry name" value="DEN5A/B"/>
</dbReference>
<dbReference type="PANTHER" id="PTHR46070">
    <property type="entry name" value="PINSTRIPE, ISOFORM A"/>
    <property type="match status" value="1"/>
</dbReference>
<name>A0A6L2PLZ8_COPFO</name>
<dbReference type="InterPro" id="IPR043153">
    <property type="entry name" value="DENN_C"/>
</dbReference>
<dbReference type="CDD" id="cd01757">
    <property type="entry name" value="PLAT_RAB6IP1"/>
    <property type="match status" value="1"/>
</dbReference>
<evidence type="ECO:0000259" key="7">
    <source>
        <dbReference type="PROSITE" id="PS50095"/>
    </source>
</evidence>
<feature type="domain" description="RUN" evidence="9">
    <location>
        <begin position="1195"/>
        <end position="1347"/>
    </location>
</feature>
<accession>A0A6L2PLZ8</accession>
<proteinExistence type="inferred from homology"/>
<dbReference type="Proteomes" id="UP000502823">
    <property type="component" value="Unassembled WGS sequence"/>
</dbReference>
<dbReference type="SUPFAM" id="SSF140741">
    <property type="entry name" value="RUN domain-like"/>
    <property type="match status" value="2"/>
</dbReference>
<dbReference type="SMART" id="SM00593">
    <property type="entry name" value="RUN"/>
    <property type="match status" value="2"/>
</dbReference>
<dbReference type="InterPro" id="IPR037213">
    <property type="entry name" value="Run_dom_sf"/>
</dbReference>
<dbReference type="EMBL" id="BLKM01000280">
    <property type="protein sequence ID" value="GFG31107.1"/>
    <property type="molecule type" value="Genomic_DNA"/>
</dbReference>
<evidence type="ECO:0000256" key="2">
    <source>
        <dbReference type="ARBA" id="ARBA00006664"/>
    </source>
</evidence>
<feature type="region of interest" description="Disordered" evidence="6">
    <location>
        <begin position="134"/>
        <end position="153"/>
    </location>
</feature>
<sequence>MNLPVSSGTHRFADYFVICGLDLSSGLEPDRFAGDNLEATPLERSYKCQVLGHYPETLVWNPFDKNAVGMLCLPHGLQFRTQKHSRDPQFHSFVITREDGRRIYGFSYVFYEEVHNRKICSAMQTLQAMHLTELSSSHTGSRGRRSRSAGLGHDAYNTRSLPRHFKLSTHQQGAAQSYYDATKDTLYVSKSIALICQLPYVHAACKFLTGLHRLASDPCPGQLSIESYVHNMLYEVPTPQPGRSVCFCCPLANRVVIQRPGSIEELPLFDFSLRELFTLLGVDCLIQLFTCVLLEHQVLLCSSDYHRLMLVAESVTALLFPFSWQHVYVPILPASLQHFLDAPVPFVMGLHSCSESQLKIASEANLCYVDIDHRTVQLPEELPSFPQRAEFVGELIELLARHKVCTGQVEGMGLPHGGNNMTSSCTVPGSFGQLMHRKHSWSHNSDSGMSDALQRIVAIVQRTGVSLDDSGQENSMECELSEHEQYVEDLRFNNAVREVFLNRFVYLFSAYEHFVIQPSQDKEQWLSNRDTMQNFDKATFLSDQPEQHLPFLSRFIESQMFATLIDNKIMANWSEVEPNLRVFDRRIRLLRKRFGEALVRTPGYEPCTTIKDTELLLEKRLVSVDVVVAGVQEVLPTGDTHKQSTRAGIFPLLDPIILNKEPLHRSQKRNINQWRNTHHCNQHQTSEQHEAMDGEGTMDTASVSPRVGSSGISLQQPKFSSDMSPALVAQTNWSFVEKLLKDCKSKTKRMLVEKMGTEAVELGHGCGEISLVGVEENTLIASLCDLLERIWSHGLQNKQGKSALWSHLSHYQELKECNDTSKPIDPNLLTPGEYIESYSLHLNHITDAVVVQSLVSSCATSLNTFCNHSCSDLSSVALETDVSPSRQPPGRERHKSPEARSQVTGGAASTLANSDQPNLHPLPVSLTNDMRNVLAMTDIKTHIGYARAWVRLSLEKKLLSKHLRTLLSDSTLLRSLYKRYAFLRCEDEKEQFLYHLLTLNAVDYFCFTNTYTSTKLPYRVIIFPSRKTSAASTSANAWVTVSGTLGETSPVPIPRGALEFVFRHKNLGILTTLRIGHDNSGPSPKWMVEHVVVRNDVTGHTYKFPCGRWLGRGIDDDSTERLLVGELVPHNVDNEELMETCRTPPPRCHSPSVPRRSQDTRLSVAEIQHMLGDAVNSIVKLLYHRKHEKERSTLTLLLCGEAGLVYCLEQAFLTGFKSTRLFGRNLYLWDYILRVKEHFQAALLQSDRDMTPDPSEKRVLHSYCNLVEQIGSSSHTLGKDGKFQLFVCLSAREHLLSSMVAPLSACCVTQEMYEEQSFLRNPTLLTFLRQILESLNEFDIVLENSLTQGIGGAH</sequence>
<evidence type="ECO:0000256" key="4">
    <source>
        <dbReference type="ARBA" id="ARBA00023136"/>
    </source>
</evidence>
<dbReference type="InterPro" id="IPR001194">
    <property type="entry name" value="cDENN_dom"/>
</dbReference>
<dbReference type="InterPro" id="IPR037516">
    <property type="entry name" value="Tripartite_DENN"/>
</dbReference>
<evidence type="ECO:0008006" key="12">
    <source>
        <dbReference type="Google" id="ProtNLM"/>
    </source>
</evidence>
<dbReference type="InterPro" id="IPR036392">
    <property type="entry name" value="PLAT/LH2_dom_sf"/>
</dbReference>
<comment type="subcellular location">
    <subcellularLocation>
        <location evidence="1">Membrane</location>
    </subcellularLocation>
</comment>
<evidence type="ECO:0000256" key="3">
    <source>
        <dbReference type="ARBA" id="ARBA00022737"/>
    </source>
</evidence>
<dbReference type="OrthoDB" id="6019893at2759"/>
<comment type="similarity">
    <text evidence="2">Belongs to the RAB6IP1 family.</text>
</comment>
<dbReference type="Pfam" id="PF01477">
    <property type="entry name" value="PLAT"/>
    <property type="match status" value="1"/>
</dbReference>
<gene>
    <name evidence="10" type="ORF">Cfor_04606</name>
</gene>
<dbReference type="FunFam" id="1.20.58.900:FF:000007">
    <property type="entry name" value="DENN domain-containing protein 5B"/>
    <property type="match status" value="1"/>
</dbReference>
<dbReference type="Gene3D" id="1.20.58.900">
    <property type="match status" value="3"/>
</dbReference>
<dbReference type="GO" id="GO:0005085">
    <property type="term" value="F:guanyl-nucleotide exchange factor activity"/>
    <property type="evidence" value="ECO:0007669"/>
    <property type="project" value="InterPro"/>
</dbReference>
<dbReference type="InterPro" id="IPR001024">
    <property type="entry name" value="PLAT/LH2_dom"/>
</dbReference>
<keyword evidence="11" id="KW-1185">Reference proteome</keyword>
<dbReference type="Gene3D" id="2.60.60.20">
    <property type="entry name" value="PLAT/LH2 domain"/>
    <property type="match status" value="1"/>
</dbReference>
<dbReference type="PROSITE" id="PS50826">
    <property type="entry name" value="RUN"/>
    <property type="match status" value="2"/>
</dbReference>
<evidence type="ECO:0000256" key="1">
    <source>
        <dbReference type="ARBA" id="ARBA00004370"/>
    </source>
</evidence>
<evidence type="ECO:0000313" key="11">
    <source>
        <dbReference type="Proteomes" id="UP000502823"/>
    </source>
</evidence>
<keyword evidence="4" id="KW-0472">Membrane</keyword>
<dbReference type="PROSITE" id="PS50211">
    <property type="entry name" value="DENN"/>
    <property type="match status" value="1"/>
</dbReference>
<dbReference type="SMART" id="SM00801">
    <property type="entry name" value="dDENN"/>
    <property type="match status" value="1"/>
</dbReference>
<evidence type="ECO:0000259" key="8">
    <source>
        <dbReference type="PROSITE" id="PS50211"/>
    </source>
</evidence>
<feature type="domain" description="RUN" evidence="9">
    <location>
        <begin position="774"/>
        <end position="1012"/>
    </location>
</feature>
<organism evidence="10 11">
    <name type="scientific">Coptotermes formosanus</name>
    <name type="common">Formosan subterranean termite</name>
    <dbReference type="NCBI Taxonomy" id="36987"/>
    <lineage>
        <taxon>Eukaryota</taxon>
        <taxon>Metazoa</taxon>
        <taxon>Ecdysozoa</taxon>
        <taxon>Arthropoda</taxon>
        <taxon>Hexapoda</taxon>
        <taxon>Insecta</taxon>
        <taxon>Pterygota</taxon>
        <taxon>Neoptera</taxon>
        <taxon>Polyneoptera</taxon>
        <taxon>Dictyoptera</taxon>
        <taxon>Blattodea</taxon>
        <taxon>Blattoidea</taxon>
        <taxon>Termitoidae</taxon>
        <taxon>Rhinotermitidae</taxon>
        <taxon>Coptotermes</taxon>
    </lineage>
</organism>
<comment type="caution">
    <text evidence="5">Lacks conserved residue(s) required for the propagation of feature annotation.</text>
</comment>
<feature type="domain" description="PLAT" evidence="7">
    <location>
        <begin position="1016"/>
        <end position="1124"/>
    </location>
</feature>
<reference evidence="11" key="1">
    <citation type="submission" date="2020-01" db="EMBL/GenBank/DDBJ databases">
        <title>Draft genome sequence of the Termite Coptotermes fromosanus.</title>
        <authorList>
            <person name="Itakura S."/>
            <person name="Yosikawa Y."/>
            <person name="Umezawa K."/>
        </authorList>
    </citation>
    <scope>NUCLEOTIDE SEQUENCE [LARGE SCALE GENOMIC DNA]</scope>
</reference>
<dbReference type="InterPro" id="IPR047277">
    <property type="entry name" value="PLAT_RAB6IP1"/>
</dbReference>
<dbReference type="CDD" id="cd17677">
    <property type="entry name" value="RUN1_DENND5"/>
    <property type="match status" value="1"/>
</dbReference>
<dbReference type="SMART" id="SM00800">
    <property type="entry name" value="uDENN"/>
    <property type="match status" value="1"/>
</dbReference>
<feature type="region of interest" description="Disordered" evidence="6">
    <location>
        <begin position="684"/>
        <end position="717"/>
    </location>
</feature>
<evidence type="ECO:0000313" key="10">
    <source>
        <dbReference type="EMBL" id="GFG31107.1"/>
    </source>
</evidence>
<dbReference type="SMART" id="SM00799">
    <property type="entry name" value="DENN"/>
    <property type="match status" value="1"/>
</dbReference>